<feature type="region of interest" description="Disordered" evidence="1">
    <location>
        <begin position="237"/>
        <end position="257"/>
    </location>
</feature>
<dbReference type="OrthoDB" id="346907at2759"/>
<dbReference type="STRING" id="1109443.G4TX01"/>
<dbReference type="Gene3D" id="1.10.510.10">
    <property type="entry name" value="Transferase(Phosphotransferase) domain 1"/>
    <property type="match status" value="1"/>
</dbReference>
<evidence type="ECO:0000259" key="2">
    <source>
        <dbReference type="PROSITE" id="PS50011"/>
    </source>
</evidence>
<dbReference type="InterPro" id="IPR011009">
    <property type="entry name" value="Kinase-like_dom_sf"/>
</dbReference>
<dbReference type="GO" id="GO:0005524">
    <property type="term" value="F:ATP binding"/>
    <property type="evidence" value="ECO:0007669"/>
    <property type="project" value="InterPro"/>
</dbReference>
<dbReference type="InterPro" id="IPR050167">
    <property type="entry name" value="Ser_Thr_protein_kinase"/>
</dbReference>
<dbReference type="HOGENOM" id="CLU_659080_0_0_1"/>
<feature type="compositionally biased region" description="Polar residues" evidence="1">
    <location>
        <begin position="69"/>
        <end position="84"/>
    </location>
</feature>
<feature type="compositionally biased region" description="Polar residues" evidence="1">
    <location>
        <begin position="149"/>
        <end position="183"/>
    </location>
</feature>
<dbReference type="PROSITE" id="PS50011">
    <property type="entry name" value="PROTEIN_KINASE_DOM"/>
    <property type="match status" value="1"/>
</dbReference>
<reference evidence="3 4" key="1">
    <citation type="journal article" date="2011" name="PLoS Pathog.">
        <title>Endophytic Life Strategies Decoded by Genome and Transcriptome Analyses of the Mutualistic Root Symbiont Piriformospora indica.</title>
        <authorList>
            <person name="Zuccaro A."/>
            <person name="Lahrmann U."/>
            <person name="Guldener U."/>
            <person name="Langen G."/>
            <person name="Pfiffi S."/>
            <person name="Biedenkopf D."/>
            <person name="Wong P."/>
            <person name="Samans B."/>
            <person name="Grimm C."/>
            <person name="Basiewicz M."/>
            <person name="Murat C."/>
            <person name="Martin F."/>
            <person name="Kogel K.H."/>
        </authorList>
    </citation>
    <scope>NUCLEOTIDE SEQUENCE [LARGE SCALE GENOMIC DNA]</scope>
    <source>
        <strain evidence="3 4">DSM 11827</strain>
    </source>
</reference>
<feature type="compositionally biased region" description="Low complexity" evidence="1">
    <location>
        <begin position="240"/>
        <end position="256"/>
    </location>
</feature>
<keyword evidence="4" id="KW-1185">Reference proteome</keyword>
<dbReference type="AlphaFoldDB" id="G4TX01"/>
<evidence type="ECO:0000256" key="1">
    <source>
        <dbReference type="SAM" id="MobiDB-lite"/>
    </source>
</evidence>
<dbReference type="EMBL" id="CAFZ01000533">
    <property type="protein sequence ID" value="CCA75844.1"/>
    <property type="molecule type" value="Genomic_DNA"/>
</dbReference>
<dbReference type="GO" id="GO:0007165">
    <property type="term" value="P:signal transduction"/>
    <property type="evidence" value="ECO:0007669"/>
    <property type="project" value="TreeGrafter"/>
</dbReference>
<dbReference type="GO" id="GO:0004672">
    <property type="term" value="F:protein kinase activity"/>
    <property type="evidence" value="ECO:0007669"/>
    <property type="project" value="InterPro"/>
</dbReference>
<feature type="region of interest" description="Disordered" evidence="1">
    <location>
        <begin position="126"/>
        <end position="183"/>
    </location>
</feature>
<protein>
    <recommendedName>
        <fullName evidence="2">Protein kinase domain-containing protein</fullName>
    </recommendedName>
</protein>
<sequence>MSTMTMACEACYARTIECIRNRTSERCNACIQTRQACSPTLGATDPQLAARAFIPHEVANQRILAPGTTRSTSQYPAHQSQIQHSAGVVSPKVNGDDGNDIEQTVARLTRLQRLINRLIHPVVKLQRATKDSLGGSRAFSPRNFDPASSPVTQAGGSPRSITDRASSASHRTPIQPQSPTSSLFESVDVDLEGRQRPFGYLAQDVDAPTRPVSLKEVNLDYPTHLSSFPSLGAHKNLRHSSASSVPDNSSPANSSPWTIRERNLTGYVRLRSLHKVYDGPYSAVFQGIYKDGDEEKDVAIKIVRAVGSPRSIRRRRCREVTTGMSIHHPNILPVYGIVEGEEFGPFGGIITPWCPNGNAAQLVHEYNLSPLERYRLWRGVVDGLAHLHSHSPQIVHGDMKPVGLSSGTPLTSLTADL</sequence>
<proteinExistence type="predicted"/>
<name>G4TX01_SERID</name>
<evidence type="ECO:0000313" key="4">
    <source>
        <dbReference type="Proteomes" id="UP000007148"/>
    </source>
</evidence>
<dbReference type="InterPro" id="IPR000719">
    <property type="entry name" value="Prot_kinase_dom"/>
</dbReference>
<feature type="region of interest" description="Disordered" evidence="1">
    <location>
        <begin position="69"/>
        <end position="97"/>
    </location>
</feature>
<dbReference type="SUPFAM" id="SSF56112">
    <property type="entry name" value="Protein kinase-like (PK-like)"/>
    <property type="match status" value="1"/>
</dbReference>
<dbReference type="Pfam" id="PF00069">
    <property type="entry name" value="Pkinase"/>
    <property type="match status" value="1"/>
</dbReference>
<organism evidence="3 4">
    <name type="scientific">Serendipita indica (strain DSM 11827)</name>
    <name type="common">Root endophyte fungus</name>
    <name type="synonym">Piriformospora indica</name>
    <dbReference type="NCBI Taxonomy" id="1109443"/>
    <lineage>
        <taxon>Eukaryota</taxon>
        <taxon>Fungi</taxon>
        <taxon>Dikarya</taxon>
        <taxon>Basidiomycota</taxon>
        <taxon>Agaricomycotina</taxon>
        <taxon>Agaricomycetes</taxon>
        <taxon>Sebacinales</taxon>
        <taxon>Serendipitaceae</taxon>
        <taxon>Serendipita</taxon>
    </lineage>
</organism>
<dbReference type="PANTHER" id="PTHR23257">
    <property type="entry name" value="SERINE-THREONINE PROTEIN KINASE"/>
    <property type="match status" value="1"/>
</dbReference>
<dbReference type="InParanoid" id="G4TX01"/>
<feature type="domain" description="Protein kinase" evidence="2">
    <location>
        <begin position="270"/>
        <end position="417"/>
    </location>
</feature>
<gene>
    <name evidence="3" type="ORF">PIIN_09832</name>
</gene>
<evidence type="ECO:0000313" key="3">
    <source>
        <dbReference type="EMBL" id="CCA75844.1"/>
    </source>
</evidence>
<dbReference type="Proteomes" id="UP000007148">
    <property type="component" value="Unassembled WGS sequence"/>
</dbReference>
<comment type="caution">
    <text evidence="3">The sequence shown here is derived from an EMBL/GenBank/DDBJ whole genome shotgun (WGS) entry which is preliminary data.</text>
</comment>
<accession>G4TX01</accession>
<dbReference type="GO" id="GO:0005737">
    <property type="term" value="C:cytoplasm"/>
    <property type="evidence" value="ECO:0007669"/>
    <property type="project" value="TreeGrafter"/>
</dbReference>